<keyword evidence="5" id="KW-0175">Coiled coil</keyword>
<dbReference type="AlphaFoldDB" id="A0A8H4NB03"/>
<protein>
    <recommendedName>
        <fullName evidence="7">Ubiquitin-like protease family profile domain-containing protein</fullName>
    </recommendedName>
</protein>
<dbReference type="EMBL" id="WWBZ02000022">
    <property type="protein sequence ID" value="KAF4308817.1"/>
    <property type="molecule type" value="Genomic_DNA"/>
</dbReference>
<dbReference type="GO" id="GO:0005634">
    <property type="term" value="C:nucleus"/>
    <property type="evidence" value="ECO:0007669"/>
    <property type="project" value="TreeGrafter"/>
</dbReference>
<dbReference type="Gene3D" id="3.40.395.10">
    <property type="entry name" value="Adenoviral Proteinase, Chain A"/>
    <property type="match status" value="1"/>
</dbReference>
<feature type="region of interest" description="Disordered" evidence="6">
    <location>
        <begin position="316"/>
        <end position="376"/>
    </location>
</feature>
<evidence type="ECO:0000256" key="4">
    <source>
        <dbReference type="ARBA" id="ARBA00022807"/>
    </source>
</evidence>
<comment type="caution">
    <text evidence="8">The sequence shown here is derived from an EMBL/GenBank/DDBJ whole genome shotgun (WGS) entry which is preliminary data.</text>
</comment>
<sequence length="980" mass="110110">MEDTSDMDLDYSYDRDVSRRNNNVATPALSGVGDQSSVGGSPMDWTTNLLGDHEQPPASMPTLNYTVYTAPRPADRPDDYMNHHIPHAQRAMGALPISHSSNLVYKPLFSPRTAANYERGQLLFGEGQHADSHKKSGKKHFKNACLGSRTPDYSVVPRKRTADPIDNLNREETQARKKRVEYEPASSLFSRIFANVGVWVEKAKDRGRAVIRQIVGEDDQPEYIVFVPTGSEYSNKRRIVNTRRLMPGSYPSESPTSERSQSTTSPDTGKISNSKFITYNHAKHNPTPSLQTSNVPTGFTSSVQYSNRKIKYLFNKSKSKEGQHAKLQPKANKINKTESQTGNQVTRPEDNISNQTESQTGNHITYSAPGLPSTSQNVQGPFDLSLKRAHDSVADDDHDIPSKKTRKAETMAENGSQDKTQSKNIAAGRLMNRSPLRDALKKRFDPIPPQRMRIPKGTIISDPMSIKEDETVFTSTMNTAQSPRVSENEISKDLDTSSISVSQKNQDLLDITHPTSMHEITRVQMSARVSEKAESSAAALLNDRPPLNTYREPEERPSTSSSNTSDDRQESSESPDSTEDADMPISHTKGNDRPNVESVSKKHTHRGHDTQNAGASSKLSRRADTEESSADELEKSVNITRWNLDVGDHINLRKAKPKHLDELMKQGPLIEAETQLKELEISDNRKGAREQEELEKQRIAEAEVERKAEQKKKKAEALKRDEESARKAAEEIKMTNRRLTLDEVIPPAEWDNVLSTLKEPHEKELSRNFAVKDLHTLVPKTTWLNDEVVNKYLSDLVQKACEKRGFTEQDRKEGKAPPYSNIPSQFWESLTKRGPEGVRNWARRPKLDQGRLLSCERVLIPICHSYHWRLVVISGTEKTIEYFDSLPHGSSQPYTKGVLDWVKAVLGSAFDAQQWSIIEGQRSPRQSNGSDCGVFVLQNARAVLLGLEFKPDLYNTSTEGILRVRHQIAARLLFGGLNWE</sequence>
<feature type="compositionally biased region" description="Polar residues" evidence="6">
    <location>
        <begin position="337"/>
        <end position="365"/>
    </location>
</feature>
<dbReference type="PROSITE" id="PS50600">
    <property type="entry name" value="ULP_PROTEASE"/>
    <property type="match status" value="1"/>
</dbReference>
<feature type="compositionally biased region" description="Polar residues" evidence="6">
    <location>
        <begin position="251"/>
        <end position="277"/>
    </location>
</feature>
<dbReference type="InterPro" id="IPR003653">
    <property type="entry name" value="Peptidase_C48_C"/>
</dbReference>
<comment type="similarity">
    <text evidence="1">Belongs to the peptidase C48 family.</text>
</comment>
<reference evidence="8" key="1">
    <citation type="submission" date="2020-04" db="EMBL/GenBank/DDBJ databases">
        <title>Genome Assembly and Annotation of Botryosphaeria dothidea sdau 11-99, a Latent Pathogen of Apple Fruit Ring Rot in China.</title>
        <authorList>
            <person name="Yu C."/>
            <person name="Diao Y."/>
            <person name="Lu Q."/>
            <person name="Zhao J."/>
            <person name="Cui S."/>
            <person name="Peng C."/>
            <person name="He B."/>
            <person name="Liu H."/>
        </authorList>
    </citation>
    <scope>NUCLEOTIDE SEQUENCE [LARGE SCALE GENOMIC DNA]</scope>
    <source>
        <strain evidence="8">Sdau11-99</strain>
    </source>
</reference>
<keyword evidence="4" id="KW-0788">Thiol protease</keyword>
<feature type="compositionally biased region" description="Basic and acidic residues" evidence="6">
    <location>
        <begin position="486"/>
        <end position="495"/>
    </location>
</feature>
<dbReference type="OrthoDB" id="1939479at2759"/>
<evidence type="ECO:0000256" key="2">
    <source>
        <dbReference type="ARBA" id="ARBA00022670"/>
    </source>
</evidence>
<feature type="region of interest" description="Disordered" evidence="6">
    <location>
        <begin position="390"/>
        <end position="420"/>
    </location>
</feature>
<feature type="compositionally biased region" description="Acidic residues" evidence="6">
    <location>
        <begin position="1"/>
        <end position="11"/>
    </location>
</feature>
<feature type="compositionally biased region" description="Low complexity" evidence="6">
    <location>
        <begin position="30"/>
        <end position="41"/>
    </location>
</feature>
<dbReference type="PANTHER" id="PTHR12606">
    <property type="entry name" value="SENTRIN/SUMO-SPECIFIC PROTEASE"/>
    <property type="match status" value="1"/>
</dbReference>
<dbReference type="GO" id="GO:0006508">
    <property type="term" value="P:proteolysis"/>
    <property type="evidence" value="ECO:0007669"/>
    <property type="project" value="UniProtKB-KW"/>
</dbReference>
<feature type="region of interest" description="Disordered" evidence="6">
    <location>
        <begin position="478"/>
        <end position="498"/>
    </location>
</feature>
<feature type="region of interest" description="Disordered" evidence="6">
    <location>
        <begin position="1"/>
        <end position="60"/>
    </location>
</feature>
<feature type="domain" description="Ubiquitin-like protease family profile" evidence="7">
    <location>
        <begin position="767"/>
        <end position="943"/>
    </location>
</feature>
<dbReference type="PANTHER" id="PTHR12606:SF141">
    <property type="entry name" value="GH15225P-RELATED"/>
    <property type="match status" value="1"/>
</dbReference>
<organism evidence="8 9">
    <name type="scientific">Botryosphaeria dothidea</name>
    <dbReference type="NCBI Taxonomy" id="55169"/>
    <lineage>
        <taxon>Eukaryota</taxon>
        <taxon>Fungi</taxon>
        <taxon>Dikarya</taxon>
        <taxon>Ascomycota</taxon>
        <taxon>Pezizomycotina</taxon>
        <taxon>Dothideomycetes</taxon>
        <taxon>Dothideomycetes incertae sedis</taxon>
        <taxon>Botryosphaeriales</taxon>
        <taxon>Botryosphaeriaceae</taxon>
        <taxon>Botryosphaeria</taxon>
    </lineage>
</organism>
<feature type="coiled-coil region" evidence="5">
    <location>
        <begin position="685"/>
        <end position="738"/>
    </location>
</feature>
<evidence type="ECO:0000256" key="3">
    <source>
        <dbReference type="ARBA" id="ARBA00022801"/>
    </source>
</evidence>
<feature type="compositionally biased region" description="Polar residues" evidence="6">
    <location>
        <begin position="286"/>
        <end position="301"/>
    </location>
</feature>
<keyword evidence="3" id="KW-0378">Hydrolase</keyword>
<keyword evidence="9" id="KW-1185">Reference proteome</keyword>
<evidence type="ECO:0000313" key="9">
    <source>
        <dbReference type="Proteomes" id="UP000572817"/>
    </source>
</evidence>
<evidence type="ECO:0000256" key="1">
    <source>
        <dbReference type="ARBA" id="ARBA00005234"/>
    </source>
</evidence>
<dbReference type="Proteomes" id="UP000572817">
    <property type="component" value="Unassembled WGS sequence"/>
</dbReference>
<dbReference type="GO" id="GO:0016929">
    <property type="term" value="F:deSUMOylase activity"/>
    <property type="evidence" value="ECO:0007669"/>
    <property type="project" value="TreeGrafter"/>
</dbReference>
<dbReference type="GO" id="GO:0016926">
    <property type="term" value="P:protein desumoylation"/>
    <property type="evidence" value="ECO:0007669"/>
    <property type="project" value="TreeGrafter"/>
</dbReference>
<dbReference type="InterPro" id="IPR038765">
    <property type="entry name" value="Papain-like_cys_pep_sf"/>
</dbReference>
<feature type="region of interest" description="Disordered" evidence="6">
    <location>
        <begin position="525"/>
        <end position="633"/>
    </location>
</feature>
<dbReference type="Pfam" id="PF02902">
    <property type="entry name" value="Peptidase_C48"/>
    <property type="match status" value="1"/>
</dbReference>
<keyword evidence="2" id="KW-0645">Protease</keyword>
<evidence type="ECO:0000256" key="5">
    <source>
        <dbReference type="SAM" id="Coils"/>
    </source>
</evidence>
<dbReference type="SUPFAM" id="SSF54001">
    <property type="entry name" value="Cysteine proteinases"/>
    <property type="match status" value="1"/>
</dbReference>
<name>A0A8H4NB03_9PEZI</name>
<proteinExistence type="inferred from homology"/>
<evidence type="ECO:0000313" key="8">
    <source>
        <dbReference type="EMBL" id="KAF4308817.1"/>
    </source>
</evidence>
<gene>
    <name evidence="8" type="ORF">GTA08_BOTSDO04534</name>
</gene>
<feature type="region of interest" description="Disordered" evidence="6">
    <location>
        <begin position="242"/>
        <end position="301"/>
    </location>
</feature>
<evidence type="ECO:0000259" key="7">
    <source>
        <dbReference type="PROSITE" id="PS50600"/>
    </source>
</evidence>
<feature type="compositionally biased region" description="Basic and acidic residues" evidence="6">
    <location>
        <begin position="390"/>
        <end position="410"/>
    </location>
</feature>
<evidence type="ECO:0000256" key="6">
    <source>
        <dbReference type="SAM" id="MobiDB-lite"/>
    </source>
</evidence>
<accession>A0A8H4NB03</accession>